<evidence type="ECO:0000259" key="2">
    <source>
        <dbReference type="Pfam" id="PF03648"/>
    </source>
</evidence>
<name>A0A399T6B7_9BACT</name>
<dbReference type="InterPro" id="IPR029018">
    <property type="entry name" value="Hex-like_dom2"/>
</dbReference>
<keyword evidence="1" id="KW-0378">Hydrolase</keyword>
<dbReference type="Gene3D" id="3.30.379.10">
    <property type="entry name" value="Chitobiase/beta-hexosaminidase domain 2-like"/>
    <property type="match status" value="1"/>
</dbReference>
<dbReference type="GO" id="GO:0045493">
    <property type="term" value="P:xylan catabolic process"/>
    <property type="evidence" value="ECO:0007669"/>
    <property type="project" value="InterPro"/>
</dbReference>
<dbReference type="AlphaFoldDB" id="A0A399T6B7"/>
<keyword evidence="4" id="KW-1185">Reference proteome</keyword>
<evidence type="ECO:0000313" key="4">
    <source>
        <dbReference type="Proteomes" id="UP000265926"/>
    </source>
</evidence>
<dbReference type="PROSITE" id="PS51257">
    <property type="entry name" value="PROKAR_LIPOPROTEIN"/>
    <property type="match status" value="1"/>
</dbReference>
<protein>
    <recommendedName>
        <fullName evidence="2">Alpha glucuronidase N-terminal domain-containing protein</fullName>
    </recommendedName>
</protein>
<evidence type="ECO:0000313" key="3">
    <source>
        <dbReference type="EMBL" id="RIJ50415.1"/>
    </source>
</evidence>
<dbReference type="GO" id="GO:0046559">
    <property type="term" value="F:alpha-glucuronidase activity"/>
    <property type="evidence" value="ECO:0007669"/>
    <property type="project" value="InterPro"/>
</dbReference>
<accession>A0A399T6B7</accession>
<dbReference type="OrthoDB" id="1036398at2"/>
<dbReference type="RefSeq" id="WP_119435885.1">
    <property type="nucleotide sequence ID" value="NZ_QWGR01000001.1"/>
</dbReference>
<dbReference type="InterPro" id="IPR005154">
    <property type="entry name" value="Glyco_hydro_67_aGlcAse_N"/>
</dbReference>
<gene>
    <name evidence="3" type="ORF">D1614_00285</name>
</gene>
<dbReference type="Proteomes" id="UP000265926">
    <property type="component" value="Unassembled WGS sequence"/>
</dbReference>
<dbReference type="SUPFAM" id="SSF55545">
    <property type="entry name" value="beta-N-acetylhexosaminidase-like domain"/>
    <property type="match status" value="1"/>
</dbReference>
<reference evidence="3 4" key="1">
    <citation type="submission" date="2018-08" db="EMBL/GenBank/DDBJ databases">
        <title>Pallidiluteibacterium maritimus gen. nov., sp. nov., isolated from coastal sediment.</title>
        <authorList>
            <person name="Zhou L.Y."/>
        </authorList>
    </citation>
    <scope>NUCLEOTIDE SEQUENCE [LARGE SCALE GENOMIC DNA]</scope>
    <source>
        <strain evidence="3 4">XSD2</strain>
    </source>
</reference>
<sequence length="877" mass="101225">MRSILYLFLIVLICSCGKSQKTVDITLPENADEIEQLAAAELSTYLGNIYEDYQFRIVTESKSKNKIFIGVKDKLPEDQQLLSSVPQSKEGFSVFHTKENIGVITSEGSKGLLYGVYELMEKLGYSFVFSGDFAPPKKEVFDFDRWNLTNEPLVEERTVFNWHNFLSGCTAWDYEDWVLWINQAQKMGYNTIMVHGYANNPMFTFEYKGMKKPVGYLTNSAEGRDWSTEHVNDVRRLPGGHVFDDAVFGSEASKVPEEEKVAGVQHLMKRVFQHAKARGIRVNIALDFDIVAAIPQEMMEKIPETDKFKVNHRGIGWMGEKAGEVWLPRPDKTEGYNYYKKQVADLLKLYPEIDKYVLWRRAAGSVWHELKRNEMPKEWQKEFLQKIKEKPELAELPKSEGVFAQSKMAYAYQQAFRELNREDVDIAYGTWQWKSLKPMHAFYPDFTTIYILDSEVIRGDLHLHNQAMIDDIASWSKAGKIIPVIWPHHDDGAYIGAPLAPFEDFNETLKELKSNGFGVIHWMTRPFDSFFIHHSRQVMANSENQSLNQTLKELGEKWFGSEGAETMSWYLTMMNENMPVFGRETSSEFIDKPHYDKFDDPAKVIDACNQRLDLLEKVNREVLSKDQEQMYLFYKNLEIFVRDFNKQQQLYLSFLKEHNAGNIETSKRIADQFNPEEVLEHYAKTIQYGYSTKGEKGLLFSMGLRWLPHFISLKQLVGKESIRINFGHTSHEALAQMPGRLTYLVNRERSYWKVLGEKETGKTVVDINSSSEDYKEIYRNGILVDTAVEFPLNAFTSKKALSAGQYKLKVLLFSRQERGTVEYKINNISNVVEFEQNGGFEVNITVDGTTNPIFEIIPQKGESILCGLILSHEDVDQ</sequence>
<comment type="caution">
    <text evidence="3">The sequence shown here is derived from an EMBL/GenBank/DDBJ whole genome shotgun (WGS) entry which is preliminary data.</text>
</comment>
<organism evidence="3 4">
    <name type="scientific">Maribellus luteus</name>
    <dbReference type="NCBI Taxonomy" id="2305463"/>
    <lineage>
        <taxon>Bacteria</taxon>
        <taxon>Pseudomonadati</taxon>
        <taxon>Bacteroidota</taxon>
        <taxon>Bacteroidia</taxon>
        <taxon>Marinilabiliales</taxon>
        <taxon>Prolixibacteraceae</taxon>
        <taxon>Maribellus</taxon>
    </lineage>
</organism>
<evidence type="ECO:0000256" key="1">
    <source>
        <dbReference type="ARBA" id="ARBA00022801"/>
    </source>
</evidence>
<proteinExistence type="predicted"/>
<dbReference type="Pfam" id="PF03648">
    <property type="entry name" value="Glyco_hydro_67N"/>
    <property type="match status" value="1"/>
</dbReference>
<feature type="domain" description="Alpha glucuronidase N-terminal" evidence="2">
    <location>
        <begin position="29"/>
        <end position="119"/>
    </location>
</feature>
<dbReference type="EMBL" id="QWGR01000001">
    <property type="protein sequence ID" value="RIJ50415.1"/>
    <property type="molecule type" value="Genomic_DNA"/>
</dbReference>